<dbReference type="PANTHER" id="PTHR46825:SF7">
    <property type="entry name" value="D-ALANYL-D-ALANINE CARBOXYPEPTIDASE"/>
    <property type="match status" value="1"/>
</dbReference>
<reference evidence="2" key="2">
    <citation type="journal article" date="2024" name="Environ. Microbiol.">
        <title>Genome analysis and description of Tunturibacter gen. nov. expands the diversity of Terriglobia in tundra soils.</title>
        <authorList>
            <person name="Messyasz A."/>
            <person name="Mannisto M.K."/>
            <person name="Kerkhof L.J."/>
            <person name="Haggblom M.M."/>
        </authorList>
    </citation>
    <scope>NUCLEOTIDE SEQUENCE</scope>
    <source>
        <strain evidence="2">X5P6</strain>
    </source>
</reference>
<name>A0AAU7ZPS3_9BACT</name>
<dbReference type="InterPro" id="IPR001466">
    <property type="entry name" value="Beta-lactam-related"/>
</dbReference>
<proteinExistence type="predicted"/>
<dbReference type="PROSITE" id="PS51318">
    <property type="entry name" value="TAT"/>
    <property type="match status" value="1"/>
</dbReference>
<evidence type="ECO:0000313" key="2">
    <source>
        <dbReference type="EMBL" id="XCB32912.1"/>
    </source>
</evidence>
<protein>
    <submittedName>
        <fullName evidence="2">Serine hydrolase domain-containing protein</fullName>
        <ecNumber evidence="2">3.1.1.103</ecNumber>
    </submittedName>
</protein>
<dbReference type="PANTHER" id="PTHR46825">
    <property type="entry name" value="D-ALANYL-D-ALANINE-CARBOXYPEPTIDASE/ENDOPEPTIDASE AMPH"/>
    <property type="match status" value="1"/>
</dbReference>
<dbReference type="InterPro" id="IPR006311">
    <property type="entry name" value="TAT_signal"/>
</dbReference>
<accession>A0AAU7ZPS3</accession>
<gene>
    <name evidence="2" type="ORF">RBB77_21205</name>
</gene>
<reference evidence="2" key="1">
    <citation type="submission" date="2023-08" db="EMBL/GenBank/DDBJ databases">
        <authorList>
            <person name="Messyasz A."/>
            <person name="Mannisto M.K."/>
            <person name="Kerkhof L.J."/>
            <person name="Haggblom M."/>
        </authorList>
    </citation>
    <scope>NUCLEOTIDE SEQUENCE</scope>
    <source>
        <strain evidence="2">X5P6</strain>
    </source>
</reference>
<dbReference type="RefSeq" id="WP_353063750.1">
    <property type="nucleotide sequence ID" value="NZ_CP132942.1"/>
</dbReference>
<dbReference type="GO" id="GO:0016787">
    <property type="term" value="F:hydrolase activity"/>
    <property type="evidence" value="ECO:0007669"/>
    <property type="project" value="UniProtKB-KW"/>
</dbReference>
<dbReference type="InterPro" id="IPR050491">
    <property type="entry name" value="AmpC-like"/>
</dbReference>
<dbReference type="AlphaFoldDB" id="A0AAU7ZPS3"/>
<sequence length="397" mass="43318">MPNPTPQSPISRSLTRRTLIHNLALTAAAATVPKVLAQPQYGGSNGQQRGEMGRIAGAFRQQFSVPATSIAISRNGQFVYDQSIGMADRQHLVQAQQDSLFRIASLSIPITSVTIFSLIEQGKLKLTDKVFGPSAILGIKYGNPPYKQYVADITVDHLLTHTCGGWPADSTDPMMHNDGWDQTKLISETIVNVPLTSPPGTNWAFSNFGYCILGRVIEQVTGQPYQTYVQASILAPCGISTMQIAKNKESQRAPKEVVYVGQYSEDPYKLNITRMDSDAGWIASSTQLVQFLNHVAGAPNIPALLKPATIQLMTTPAPAYPPGDARYARGWMVRNNGTGPWWHSGSLPGTTTIMLRTSTGFCWAALANTRTQPSNQIDAAIDQMMWNIVRTVPSWNA</sequence>
<dbReference type="InterPro" id="IPR012338">
    <property type="entry name" value="Beta-lactam/transpept-like"/>
</dbReference>
<evidence type="ECO:0000259" key="1">
    <source>
        <dbReference type="Pfam" id="PF00144"/>
    </source>
</evidence>
<dbReference type="EC" id="3.1.1.103" evidence="2"/>
<organism evidence="2">
    <name type="scientific">Tunturiibacter psychrotolerans</name>
    <dbReference type="NCBI Taxonomy" id="3069686"/>
    <lineage>
        <taxon>Bacteria</taxon>
        <taxon>Pseudomonadati</taxon>
        <taxon>Acidobacteriota</taxon>
        <taxon>Terriglobia</taxon>
        <taxon>Terriglobales</taxon>
        <taxon>Acidobacteriaceae</taxon>
        <taxon>Tunturiibacter</taxon>
    </lineage>
</organism>
<dbReference type="Pfam" id="PF00144">
    <property type="entry name" value="Beta-lactamase"/>
    <property type="match status" value="1"/>
</dbReference>
<dbReference type="Gene3D" id="3.40.710.10">
    <property type="entry name" value="DD-peptidase/beta-lactamase superfamily"/>
    <property type="match status" value="1"/>
</dbReference>
<dbReference type="EMBL" id="CP132942">
    <property type="protein sequence ID" value="XCB32912.1"/>
    <property type="molecule type" value="Genomic_DNA"/>
</dbReference>
<feature type="domain" description="Beta-lactamase-related" evidence="1">
    <location>
        <begin position="59"/>
        <end position="378"/>
    </location>
</feature>
<keyword evidence="2" id="KW-0378">Hydrolase</keyword>
<dbReference type="KEGG" id="tpsc:RBB77_21205"/>
<dbReference type="SUPFAM" id="SSF56601">
    <property type="entry name" value="beta-lactamase/transpeptidase-like"/>
    <property type="match status" value="1"/>
</dbReference>